<accession>A0ABM1BRB3</accession>
<gene>
    <name evidence="7" type="primary">LOC106471107</name>
</gene>
<evidence type="ECO:0000256" key="3">
    <source>
        <dbReference type="ARBA" id="ARBA00023180"/>
    </source>
</evidence>
<dbReference type="SUPFAM" id="SSF57501">
    <property type="entry name" value="Cystine-knot cytokines"/>
    <property type="match status" value="1"/>
</dbReference>
<keyword evidence="1" id="KW-0732">Signal</keyword>
<dbReference type="Proteomes" id="UP000694941">
    <property type="component" value="Unplaced"/>
</dbReference>
<dbReference type="InterPro" id="IPR052444">
    <property type="entry name" value="Spz/Toll_ligand-like"/>
</dbReference>
<dbReference type="Pfam" id="PF16077">
    <property type="entry name" value="Spaetzle"/>
    <property type="match status" value="1"/>
</dbReference>
<feature type="non-terminal residue" evidence="7">
    <location>
        <position position="1"/>
    </location>
</feature>
<protein>
    <submittedName>
        <fullName evidence="7">Protein spaetzle-like</fullName>
    </submittedName>
</protein>
<keyword evidence="6" id="KW-1185">Reference proteome</keyword>
<reference evidence="7" key="1">
    <citation type="submission" date="2025-08" db="UniProtKB">
        <authorList>
            <consortium name="RefSeq"/>
        </authorList>
    </citation>
    <scope>IDENTIFICATION</scope>
    <source>
        <tissue evidence="7">Muscle</tissue>
    </source>
</reference>
<feature type="region of interest" description="Disordered" evidence="4">
    <location>
        <begin position="1"/>
        <end position="89"/>
    </location>
</feature>
<keyword evidence="2" id="KW-1015">Disulfide bond</keyword>
<evidence type="ECO:0000259" key="5">
    <source>
        <dbReference type="Pfam" id="PF16077"/>
    </source>
</evidence>
<dbReference type="PANTHER" id="PTHR23199">
    <property type="entry name" value="NEUROTROPHIN 1-RELATED"/>
    <property type="match status" value="1"/>
</dbReference>
<dbReference type="GeneID" id="106471107"/>
<feature type="compositionally biased region" description="Pro residues" evidence="4">
    <location>
        <begin position="7"/>
        <end position="29"/>
    </location>
</feature>
<evidence type="ECO:0000256" key="2">
    <source>
        <dbReference type="ARBA" id="ARBA00023157"/>
    </source>
</evidence>
<dbReference type="PANTHER" id="PTHR23199:SF12">
    <property type="entry name" value="NEUROTROPHIN 1-RELATED"/>
    <property type="match status" value="1"/>
</dbReference>
<evidence type="ECO:0000256" key="4">
    <source>
        <dbReference type="SAM" id="MobiDB-lite"/>
    </source>
</evidence>
<keyword evidence="3" id="KW-0325">Glycoprotein</keyword>
<name>A0ABM1BRB3_LIMPO</name>
<evidence type="ECO:0000313" key="6">
    <source>
        <dbReference type="Proteomes" id="UP000694941"/>
    </source>
</evidence>
<evidence type="ECO:0000313" key="7">
    <source>
        <dbReference type="RefSeq" id="XP_013787149.1"/>
    </source>
</evidence>
<evidence type="ECO:0000256" key="1">
    <source>
        <dbReference type="ARBA" id="ARBA00022729"/>
    </source>
</evidence>
<organism evidence="6 7">
    <name type="scientific">Limulus polyphemus</name>
    <name type="common">Atlantic horseshoe crab</name>
    <dbReference type="NCBI Taxonomy" id="6850"/>
    <lineage>
        <taxon>Eukaryota</taxon>
        <taxon>Metazoa</taxon>
        <taxon>Ecdysozoa</taxon>
        <taxon>Arthropoda</taxon>
        <taxon>Chelicerata</taxon>
        <taxon>Merostomata</taxon>
        <taxon>Xiphosura</taxon>
        <taxon>Limulidae</taxon>
        <taxon>Limulus</taxon>
    </lineage>
</organism>
<dbReference type="InterPro" id="IPR032104">
    <property type="entry name" value="Spaetzle"/>
</dbReference>
<sequence length="261" mass="29554">TRRPVKRPPPSPVTRPTPITRPPRPPVIRPPLVTRRPIKRPPPSHFTRPTSTPVRRRPRPPISRPLPVTKVTERPFPLGPPQTVVRPDRPLPDFGMPPCALSGKNFCILTDDYPSNIMDKMTDEEMKTKLKIIYEELQTIGDPELFVNHLGNGPAAHGKFACESVPNVMRPGWVQDAVSGEWMIVVNSEFFPQMVRTESCKKPNEPCSFIAPFYESTCQQRFSLHRLIAFHPWDPGHSPVVALFKFPAGCSCRVVPKIQRK</sequence>
<dbReference type="InterPro" id="IPR029034">
    <property type="entry name" value="Cystine-knot_cytokine"/>
</dbReference>
<proteinExistence type="predicted"/>
<dbReference type="RefSeq" id="XP_013787149.1">
    <property type="nucleotide sequence ID" value="XM_013931695.2"/>
</dbReference>
<dbReference type="Gene3D" id="2.10.90.10">
    <property type="entry name" value="Cystine-knot cytokines"/>
    <property type="match status" value="1"/>
</dbReference>
<feature type="domain" description="Spaetzle" evidence="5">
    <location>
        <begin position="160"/>
        <end position="254"/>
    </location>
</feature>